<name>A0A2T6ZZI7_TUBBO</name>
<dbReference type="EMBL" id="NESQ01000054">
    <property type="protein sequence ID" value="PUU80860.1"/>
    <property type="molecule type" value="Genomic_DNA"/>
</dbReference>
<feature type="transmembrane region" description="Helical" evidence="1">
    <location>
        <begin position="142"/>
        <end position="166"/>
    </location>
</feature>
<comment type="caution">
    <text evidence="3">The sequence shown here is derived from an EMBL/GenBank/DDBJ whole genome shotgun (WGS) entry which is preliminary data.</text>
</comment>
<keyword evidence="1" id="KW-0812">Transmembrane</keyword>
<evidence type="ECO:0000259" key="2">
    <source>
        <dbReference type="Pfam" id="PF25550"/>
    </source>
</evidence>
<gene>
    <name evidence="3" type="ORF">B9Z19DRAFT_1078305</name>
</gene>
<dbReference type="PANTHER" id="PTHR35408">
    <property type="entry name" value="CHROMOSOME 15, WHOLE GENOME SHOTGUN SEQUENCE"/>
    <property type="match status" value="1"/>
</dbReference>
<evidence type="ECO:0000256" key="1">
    <source>
        <dbReference type="SAM" id="Phobius"/>
    </source>
</evidence>
<keyword evidence="1" id="KW-1133">Transmembrane helix</keyword>
<evidence type="ECO:0000313" key="3">
    <source>
        <dbReference type="EMBL" id="PUU80860.1"/>
    </source>
</evidence>
<dbReference type="PANTHER" id="PTHR35408:SF3">
    <property type="entry name" value="GLYCOSYLTRANSFERASE 2-LIKE DOMAIN-CONTAINING PROTEIN"/>
    <property type="match status" value="1"/>
</dbReference>
<dbReference type="AlphaFoldDB" id="A0A2T6ZZI7"/>
<dbReference type="Pfam" id="PF25550">
    <property type="entry name" value="DUF7928"/>
    <property type="match status" value="1"/>
</dbReference>
<sequence>MTVSSGVIKTFLQWSPDAVDVPLMNGLRIQIVPTIADLPRARKLQFAAFVAREAILMVWDDDPLNIVARAKFIENEPMALVWKTPEVQEEELARTELGANVVERRPTNLLNTILVAFTLALIVTTLGAGYRQIGIEVTVDGNMLRLAFLALTPIQIFFTLVSLALLRK</sequence>
<dbReference type="InterPro" id="IPR057688">
    <property type="entry name" value="DUF7928"/>
</dbReference>
<dbReference type="Proteomes" id="UP000244722">
    <property type="component" value="Unassembled WGS sequence"/>
</dbReference>
<dbReference type="OrthoDB" id="5144175at2759"/>
<proteinExistence type="predicted"/>
<keyword evidence="1" id="KW-0472">Membrane</keyword>
<reference evidence="3 4" key="1">
    <citation type="submission" date="2017-04" db="EMBL/GenBank/DDBJ databases">
        <title>Draft genome sequence of Tuber borchii Vittad., a whitish edible truffle.</title>
        <authorList>
            <consortium name="DOE Joint Genome Institute"/>
            <person name="Murat C."/>
            <person name="Kuo A."/>
            <person name="Barry K.W."/>
            <person name="Clum A."/>
            <person name="Dockter R.B."/>
            <person name="Fauchery L."/>
            <person name="Iotti M."/>
            <person name="Kohler A."/>
            <person name="Labutti K."/>
            <person name="Lindquist E.A."/>
            <person name="Lipzen A."/>
            <person name="Ohm R.A."/>
            <person name="Wang M."/>
            <person name="Grigoriev I.V."/>
            <person name="Zambonelli A."/>
            <person name="Martin F.M."/>
        </authorList>
    </citation>
    <scope>NUCLEOTIDE SEQUENCE [LARGE SCALE GENOMIC DNA]</scope>
    <source>
        <strain evidence="3 4">Tbo3840</strain>
    </source>
</reference>
<dbReference type="STRING" id="42251.A0A2T6ZZI7"/>
<evidence type="ECO:0000313" key="4">
    <source>
        <dbReference type="Proteomes" id="UP000244722"/>
    </source>
</evidence>
<feature type="transmembrane region" description="Helical" evidence="1">
    <location>
        <begin position="109"/>
        <end position="130"/>
    </location>
</feature>
<accession>A0A2T6ZZI7</accession>
<protein>
    <recommendedName>
        <fullName evidence="2">DUF7928 domain-containing protein</fullName>
    </recommendedName>
</protein>
<keyword evidence="4" id="KW-1185">Reference proteome</keyword>
<organism evidence="3 4">
    <name type="scientific">Tuber borchii</name>
    <name type="common">White truffle</name>
    <dbReference type="NCBI Taxonomy" id="42251"/>
    <lineage>
        <taxon>Eukaryota</taxon>
        <taxon>Fungi</taxon>
        <taxon>Dikarya</taxon>
        <taxon>Ascomycota</taxon>
        <taxon>Pezizomycotina</taxon>
        <taxon>Pezizomycetes</taxon>
        <taxon>Pezizales</taxon>
        <taxon>Tuberaceae</taxon>
        <taxon>Tuber</taxon>
    </lineage>
</organism>
<feature type="domain" description="DUF7928" evidence="2">
    <location>
        <begin position="1"/>
        <end position="91"/>
    </location>
</feature>